<dbReference type="InterPro" id="IPR011576">
    <property type="entry name" value="Pyridox_Oxase_N"/>
</dbReference>
<proteinExistence type="predicted"/>
<dbReference type="EMBL" id="DQ838002">
    <property type="protein sequence ID" value="ABI22126.1"/>
    <property type="molecule type" value="Genomic_DNA"/>
</dbReference>
<protein>
    <submittedName>
        <fullName evidence="2">Pyridoxamine 5'-phosphate oxidase-related protein</fullName>
    </submittedName>
</protein>
<accession>B0CN20</accession>
<reference evidence="2" key="1">
    <citation type="journal article" date="2008" name="J. Bacteriol.">
        <title>Characterization of the saframycin A gene cluster from Streptomyces lavendulae NRRL 11002 revealing a nonribosomal peptide synthetase system for assembling the unusual tetrapeptidyl skeleton in an iterative manner.</title>
        <authorList>
            <person name="Li L."/>
            <person name="Deng W."/>
            <person name="Song J."/>
            <person name="Ding W."/>
            <person name="Zhao Q.F."/>
            <person name="Peng C."/>
            <person name="Song W.W."/>
            <person name="Tang G.L."/>
            <person name="Liu W."/>
        </authorList>
    </citation>
    <scope>NUCLEOTIDE SEQUENCE</scope>
    <source>
        <strain evidence="2">NRRL 11002</strain>
    </source>
</reference>
<name>B0CN20_STRLA</name>
<evidence type="ECO:0000259" key="1">
    <source>
        <dbReference type="Pfam" id="PF01243"/>
    </source>
</evidence>
<dbReference type="Gene3D" id="2.30.110.10">
    <property type="entry name" value="Electron Transport, Fmn-binding Protein, Chain A"/>
    <property type="match status" value="1"/>
</dbReference>
<gene>
    <name evidence="2" type="primary">sfmJ</name>
</gene>
<sequence length="165" mass="18543">MPATLSGEVKRVLRRVRACEFSTLARTGRPVTWPMAFLWKPEENEFVLSSSISVARKAEHINRDDRVSLLMSDFTGSALPGSAPAVLVQGRATAPEEIMTVDGLEDFWAELFRKRPAGALEALDPRIRAQFHPSFYWRLRITVTPEKVWAFRKDAMGGTALERVA</sequence>
<organism evidence="2">
    <name type="scientific">Streptomyces lavendulae</name>
    <dbReference type="NCBI Taxonomy" id="1914"/>
    <lineage>
        <taxon>Bacteria</taxon>
        <taxon>Bacillati</taxon>
        <taxon>Actinomycetota</taxon>
        <taxon>Actinomycetes</taxon>
        <taxon>Kitasatosporales</taxon>
        <taxon>Streptomycetaceae</taxon>
        <taxon>Streptomyces</taxon>
    </lineage>
</organism>
<dbReference type="SUPFAM" id="SSF50475">
    <property type="entry name" value="FMN-binding split barrel"/>
    <property type="match status" value="1"/>
</dbReference>
<evidence type="ECO:0000313" key="2">
    <source>
        <dbReference type="EMBL" id="ABI22126.1"/>
    </source>
</evidence>
<dbReference type="Pfam" id="PF01243">
    <property type="entry name" value="PNPOx_N"/>
    <property type="match status" value="1"/>
</dbReference>
<feature type="domain" description="Pyridoxamine 5'-phosphate oxidase N-terminal" evidence="1">
    <location>
        <begin position="7"/>
        <end position="95"/>
    </location>
</feature>
<dbReference type="InterPro" id="IPR012349">
    <property type="entry name" value="Split_barrel_FMN-bd"/>
</dbReference>
<dbReference type="AlphaFoldDB" id="B0CN20"/>